<keyword evidence="2" id="KW-0493">Microtubule</keyword>
<dbReference type="GO" id="GO:0016887">
    <property type="term" value="F:ATP hydrolysis activity"/>
    <property type="evidence" value="ECO:0007669"/>
    <property type="project" value="TreeGrafter"/>
</dbReference>
<gene>
    <name evidence="11" type="ORF">FF38_13434</name>
    <name evidence="12" type="ORF">FF38_13828</name>
</gene>
<dbReference type="GO" id="GO:0007018">
    <property type="term" value="P:microtubule-based movement"/>
    <property type="evidence" value="ECO:0007669"/>
    <property type="project" value="InterPro"/>
</dbReference>
<keyword evidence="4 7" id="KW-0067">ATP-binding</keyword>
<dbReference type="GO" id="GO:0005634">
    <property type="term" value="C:nucleus"/>
    <property type="evidence" value="ECO:0007669"/>
    <property type="project" value="TreeGrafter"/>
</dbReference>
<dbReference type="GO" id="GO:0005871">
    <property type="term" value="C:kinesin complex"/>
    <property type="evidence" value="ECO:0007669"/>
    <property type="project" value="TreeGrafter"/>
</dbReference>
<sequence>MALKREARSFLMPRDPSIDRRFRPCPQKRERLFNEIEEEDDYDEGSDSDSVEDEYYDTRSTGEALTESTDSSAAVETGALVYLRLKPVEMPSSAYSISVEGKVLITGPPTESSSTSKNKNSMEKHYSFSEIFDSEVSQREVYEKCIGEKILAEESFTVLTYGTSGSGKTFTLLGDDMKPGIIPRSLENIFTLYQANIHPNPLAKLVNSRTTFLDDHLVEKENLLRRQILDNCKNLETNYLQLQHSIRNDHHFETVPLDDVSVFIWVTFVEIYNELVYDLLAPIKSTGSFANTANTTRKNLKIVCNDGNVFIKGVTSIYIKSSVEALKLLRSGLQKLTYASTSINANSSRSHCVFFVDVLKYYRTGVYTETSYKFCDLAGSERLDKTGNMGSRLKEAQRINTSLMVLGRCLDAANNLASSGSTTSTLNKKERIPFRESKLTMILQAALQGKEKLAMIVNVTPVEKYYEENLNVLNFASIASNIIFKAPVIKPNQSRYSVFSATPDNGYIQQLLEENANLKADIEKLNNHIEQQNQHIDQQDQHIEAIIDESYHLKNEIERLTHEHAEELLKQEQELRNQLVDSFKNTLEEHKKQFELRMQREIENQKRIYESRIEFLKRRHQEELEDLREELEEGVEKNNSIENLDDDEVIEVEEKHNSMENFIENTAAVKENAEIREKHIKNEMLEVKHLEDAKGEMLEDKENIQQN</sequence>
<keyword evidence="8" id="KW-0175">Coiled coil</keyword>
<evidence type="ECO:0000256" key="8">
    <source>
        <dbReference type="SAM" id="Coils"/>
    </source>
</evidence>
<dbReference type="PROSITE" id="PS50067">
    <property type="entry name" value="KINESIN_MOTOR_2"/>
    <property type="match status" value="1"/>
</dbReference>
<feature type="compositionally biased region" description="Basic and acidic residues" evidence="9">
    <location>
        <begin position="16"/>
        <end position="34"/>
    </location>
</feature>
<dbReference type="OMA" id="DTFQIRI"/>
<dbReference type="InterPro" id="IPR036961">
    <property type="entry name" value="Kinesin_motor_dom_sf"/>
</dbReference>
<evidence type="ECO:0000256" key="3">
    <source>
        <dbReference type="ARBA" id="ARBA00022741"/>
    </source>
</evidence>
<dbReference type="SMART" id="SM00129">
    <property type="entry name" value="KISc"/>
    <property type="match status" value="1"/>
</dbReference>
<dbReference type="Gene3D" id="1.20.5.170">
    <property type="match status" value="1"/>
</dbReference>
<dbReference type="PANTHER" id="PTHR24115">
    <property type="entry name" value="KINESIN-RELATED"/>
    <property type="match status" value="1"/>
</dbReference>
<evidence type="ECO:0000313" key="12">
    <source>
        <dbReference type="EMBL" id="KNC23775.1"/>
    </source>
</evidence>
<comment type="caution">
    <text evidence="11">The sequence shown here is derived from an EMBL/GenBank/DDBJ whole genome shotgun (WGS) entry which is preliminary data.</text>
</comment>
<reference evidence="11 13" key="1">
    <citation type="journal article" date="2015" name="Nat. Commun.">
        <title>Lucilia cuprina genome unlocks parasitic fly biology to underpin future interventions.</title>
        <authorList>
            <person name="Anstead C.A."/>
            <person name="Korhonen P.K."/>
            <person name="Young N.D."/>
            <person name="Hall R.S."/>
            <person name="Jex A.R."/>
            <person name="Murali S.C."/>
            <person name="Hughes D.S."/>
            <person name="Lee S.F."/>
            <person name="Perry T."/>
            <person name="Stroehlein A.J."/>
            <person name="Ansell B.R."/>
            <person name="Breugelmans B."/>
            <person name="Hofmann A."/>
            <person name="Qu J."/>
            <person name="Dugan S."/>
            <person name="Lee S.L."/>
            <person name="Chao H."/>
            <person name="Dinh H."/>
            <person name="Han Y."/>
            <person name="Doddapaneni H.V."/>
            <person name="Worley K.C."/>
            <person name="Muzny D.M."/>
            <person name="Ioannidis P."/>
            <person name="Waterhouse R.M."/>
            <person name="Zdobnov E.M."/>
            <person name="James P.J."/>
            <person name="Bagnall N.H."/>
            <person name="Kotze A.C."/>
            <person name="Gibbs R.A."/>
            <person name="Richards S."/>
            <person name="Batterham P."/>
            <person name="Gasser R.B."/>
        </authorList>
    </citation>
    <scope>NUCLEOTIDE SEQUENCE [LARGE SCALE GENOMIC DNA]</scope>
    <source>
        <strain evidence="11 13">LS</strain>
        <tissue evidence="11">Full body</tissue>
    </source>
</reference>
<evidence type="ECO:0000256" key="9">
    <source>
        <dbReference type="SAM" id="MobiDB-lite"/>
    </source>
</evidence>
<dbReference type="PRINTS" id="PR00380">
    <property type="entry name" value="KINESINHEAVY"/>
</dbReference>
<feature type="binding site" evidence="7">
    <location>
        <begin position="162"/>
        <end position="169"/>
    </location>
    <ligand>
        <name>ATP</name>
        <dbReference type="ChEBI" id="CHEBI:30616"/>
    </ligand>
</feature>
<comment type="similarity">
    <text evidence="7">Belongs to the TRAFAC class myosin-kinesin ATPase superfamily. Kinesin family.</text>
</comment>
<dbReference type="InterPro" id="IPR027417">
    <property type="entry name" value="P-loop_NTPase"/>
</dbReference>
<dbReference type="GO" id="GO:0003777">
    <property type="term" value="F:microtubule motor activity"/>
    <property type="evidence" value="ECO:0007669"/>
    <property type="project" value="InterPro"/>
</dbReference>
<organism evidence="11 13">
    <name type="scientific">Lucilia cuprina</name>
    <name type="common">Green bottle fly</name>
    <name type="synonym">Australian sheep blowfly</name>
    <dbReference type="NCBI Taxonomy" id="7375"/>
    <lineage>
        <taxon>Eukaryota</taxon>
        <taxon>Metazoa</taxon>
        <taxon>Ecdysozoa</taxon>
        <taxon>Arthropoda</taxon>
        <taxon>Hexapoda</taxon>
        <taxon>Insecta</taxon>
        <taxon>Pterygota</taxon>
        <taxon>Neoptera</taxon>
        <taxon>Endopterygota</taxon>
        <taxon>Diptera</taxon>
        <taxon>Brachycera</taxon>
        <taxon>Muscomorpha</taxon>
        <taxon>Oestroidea</taxon>
        <taxon>Calliphoridae</taxon>
        <taxon>Luciliinae</taxon>
        <taxon>Lucilia</taxon>
    </lineage>
</organism>
<dbReference type="EMBL" id="JRES01001597">
    <property type="protein sequence ID" value="KNC21607.1"/>
    <property type="molecule type" value="Genomic_DNA"/>
</dbReference>
<evidence type="ECO:0000256" key="7">
    <source>
        <dbReference type="PROSITE-ProRule" id="PRU00283"/>
    </source>
</evidence>
<evidence type="ECO:0000256" key="6">
    <source>
        <dbReference type="ARBA" id="ARBA00023212"/>
    </source>
</evidence>
<keyword evidence="3 7" id="KW-0547">Nucleotide-binding</keyword>
<comment type="subcellular location">
    <subcellularLocation>
        <location evidence="1">Cytoplasm</location>
        <location evidence="1">Cytoskeleton</location>
    </subcellularLocation>
</comment>
<dbReference type="SUPFAM" id="SSF52540">
    <property type="entry name" value="P-loop containing nucleoside triphosphate hydrolases"/>
    <property type="match status" value="1"/>
</dbReference>
<evidence type="ECO:0000259" key="10">
    <source>
        <dbReference type="PROSITE" id="PS50067"/>
    </source>
</evidence>
<feature type="domain" description="Kinesin motor" evidence="10">
    <location>
        <begin position="78"/>
        <end position="482"/>
    </location>
</feature>
<feature type="compositionally biased region" description="Acidic residues" evidence="9">
    <location>
        <begin position="35"/>
        <end position="55"/>
    </location>
</feature>
<dbReference type="AlphaFoldDB" id="A0A0L0BNJ1"/>
<keyword evidence="13" id="KW-1185">Reference proteome</keyword>
<evidence type="ECO:0000313" key="11">
    <source>
        <dbReference type="EMBL" id="KNC21607.1"/>
    </source>
</evidence>
<dbReference type="Gene3D" id="3.40.850.10">
    <property type="entry name" value="Kinesin motor domain"/>
    <property type="match status" value="1"/>
</dbReference>
<evidence type="ECO:0000256" key="2">
    <source>
        <dbReference type="ARBA" id="ARBA00022701"/>
    </source>
</evidence>
<keyword evidence="5 7" id="KW-0505">Motor protein</keyword>
<evidence type="ECO:0000313" key="13">
    <source>
        <dbReference type="Proteomes" id="UP000037069"/>
    </source>
</evidence>
<feature type="compositionally biased region" description="Polar residues" evidence="9">
    <location>
        <begin position="58"/>
        <end position="70"/>
    </location>
</feature>
<dbReference type="Proteomes" id="UP000037069">
    <property type="component" value="Unassembled WGS sequence"/>
</dbReference>
<dbReference type="STRING" id="7375.A0A0L0BNJ1"/>
<dbReference type="GO" id="GO:0008017">
    <property type="term" value="F:microtubule binding"/>
    <property type="evidence" value="ECO:0007669"/>
    <property type="project" value="InterPro"/>
</dbReference>
<dbReference type="GO" id="GO:0005524">
    <property type="term" value="F:ATP binding"/>
    <property type="evidence" value="ECO:0007669"/>
    <property type="project" value="UniProtKB-UniRule"/>
</dbReference>
<keyword evidence="6" id="KW-0963">Cytoplasm</keyword>
<dbReference type="OrthoDB" id="123929at2759"/>
<feature type="coiled-coil region" evidence="8">
    <location>
        <begin position="508"/>
        <end position="644"/>
    </location>
</feature>
<feature type="region of interest" description="Disordered" evidence="9">
    <location>
        <begin position="15"/>
        <end position="70"/>
    </location>
</feature>
<protein>
    <submittedName>
        <fullName evidence="11">Kinesin-like protein subito</fullName>
    </submittedName>
</protein>
<proteinExistence type="inferred from homology"/>
<accession>A0A0L0BNJ1</accession>
<dbReference type="Pfam" id="PF00225">
    <property type="entry name" value="Kinesin"/>
    <property type="match status" value="1"/>
</dbReference>
<dbReference type="InterPro" id="IPR027640">
    <property type="entry name" value="Kinesin-like_fam"/>
</dbReference>
<dbReference type="PANTHER" id="PTHR24115:SF1008">
    <property type="entry name" value="KINESIN-LIKE PROTEIN SUBITO"/>
    <property type="match status" value="1"/>
</dbReference>
<evidence type="ECO:0000256" key="5">
    <source>
        <dbReference type="ARBA" id="ARBA00023175"/>
    </source>
</evidence>
<evidence type="ECO:0000256" key="4">
    <source>
        <dbReference type="ARBA" id="ARBA00022840"/>
    </source>
</evidence>
<dbReference type="EMBL" id="JRES01001303">
    <property type="protein sequence ID" value="KNC23775.1"/>
    <property type="molecule type" value="Genomic_DNA"/>
</dbReference>
<dbReference type="InterPro" id="IPR001752">
    <property type="entry name" value="Kinesin_motor_dom"/>
</dbReference>
<dbReference type="GO" id="GO:0005874">
    <property type="term" value="C:microtubule"/>
    <property type="evidence" value="ECO:0007669"/>
    <property type="project" value="UniProtKB-KW"/>
</dbReference>
<evidence type="ECO:0000256" key="1">
    <source>
        <dbReference type="ARBA" id="ARBA00004245"/>
    </source>
</evidence>
<keyword evidence="6" id="KW-0206">Cytoskeleton</keyword>
<name>A0A0L0BNJ1_LUCCU</name>